<evidence type="ECO:0000256" key="1">
    <source>
        <dbReference type="SAM" id="MobiDB-lite"/>
    </source>
</evidence>
<evidence type="ECO:0000313" key="2">
    <source>
        <dbReference type="EMBL" id="APR53332.1"/>
    </source>
</evidence>
<reference evidence="2" key="1">
    <citation type="submission" date="2016-12" db="EMBL/GenBank/DDBJ databases">
        <title>Whole genome sequencing of Sphingomonas koreensis.</title>
        <authorList>
            <person name="Conlan S."/>
            <person name="Thomas P.J."/>
            <person name="Mullikin J."/>
            <person name="Palmore T.N."/>
            <person name="Frank K.M."/>
            <person name="Segre J.A."/>
        </authorList>
    </citation>
    <scope>NUCLEOTIDE SEQUENCE</scope>
    <source>
        <strain evidence="2">ABOJV</strain>
    </source>
</reference>
<protein>
    <submittedName>
        <fullName evidence="2">Uncharacterized protein</fullName>
    </submittedName>
</protein>
<dbReference type="EMBL" id="CP018820">
    <property type="protein sequence ID" value="APR53332.1"/>
    <property type="molecule type" value="Genomic_DNA"/>
</dbReference>
<dbReference type="STRING" id="93064.BRX40_13655"/>
<dbReference type="GeneID" id="44133610"/>
<dbReference type="Proteomes" id="UP000286681">
    <property type="component" value="Unassembled WGS sequence"/>
</dbReference>
<gene>
    <name evidence="2" type="ORF">BRX40_13655</name>
    <name evidence="3" type="ORF">CA257_21055</name>
</gene>
<evidence type="ECO:0000313" key="3">
    <source>
        <dbReference type="EMBL" id="RSU99142.1"/>
    </source>
</evidence>
<evidence type="ECO:0000313" key="5">
    <source>
        <dbReference type="Proteomes" id="UP000286681"/>
    </source>
</evidence>
<dbReference type="KEGG" id="skr:BRX40_13655"/>
<proteinExistence type="predicted"/>
<evidence type="ECO:0000313" key="4">
    <source>
        <dbReference type="Proteomes" id="UP000185161"/>
    </source>
</evidence>
<sequence length="119" mass="12411">MTLRPRPARVEFESEVSSADSAERPSLEMMLPRIGPVIGHQGSFAFVGEHLEGSSESIILAVGRKGCSCGCGAPGGAFMAYMPADEARIYGTRLLELAEAAEAKASALATAAIDKARGK</sequence>
<keyword evidence="4" id="KW-1185">Reference proteome</keyword>
<dbReference type="AlphaFoldDB" id="A0A1L6JBN5"/>
<feature type="region of interest" description="Disordered" evidence="1">
    <location>
        <begin position="1"/>
        <end position="24"/>
    </location>
</feature>
<dbReference type="EMBL" id="QQWO01000026">
    <property type="protein sequence ID" value="RSU99142.1"/>
    <property type="molecule type" value="Genomic_DNA"/>
</dbReference>
<reference evidence="3 5" key="3">
    <citation type="submission" date="2018-07" db="EMBL/GenBank/DDBJ databases">
        <title>Genomic and Epidemiologic Investigation of an Indolent Hospital Outbreak.</title>
        <authorList>
            <person name="Johnson R.C."/>
            <person name="Deming C."/>
            <person name="Conlan S."/>
            <person name="Zellmer C.J."/>
            <person name="Michelin A.V."/>
            <person name="Lee-Lin S."/>
            <person name="Thomas P.J."/>
            <person name="Park M."/>
            <person name="Weingarten R.A."/>
            <person name="Less J."/>
            <person name="Dekker J.P."/>
            <person name="Frank K.M."/>
            <person name="Musser K.A."/>
            <person name="Mcquiston J.R."/>
            <person name="Henderson D.K."/>
            <person name="Lau A.F."/>
            <person name="Palmore T.N."/>
            <person name="Segre J.A."/>
        </authorList>
    </citation>
    <scope>NUCLEOTIDE SEQUENCE [LARGE SCALE GENOMIC DNA]</scope>
    <source>
        <strain evidence="3 5">SK-NIH.Env10_0317</strain>
    </source>
</reference>
<name>A0A1L6JBN5_9SPHN</name>
<organism evidence="2 4">
    <name type="scientific">Sphingomonas koreensis</name>
    <dbReference type="NCBI Taxonomy" id="93064"/>
    <lineage>
        <taxon>Bacteria</taxon>
        <taxon>Pseudomonadati</taxon>
        <taxon>Pseudomonadota</taxon>
        <taxon>Alphaproteobacteria</taxon>
        <taxon>Sphingomonadales</taxon>
        <taxon>Sphingomonadaceae</taxon>
        <taxon>Sphingomonas</taxon>
    </lineage>
</organism>
<dbReference type="RefSeq" id="WP_075151970.1">
    <property type="nucleotide sequence ID" value="NZ_CP018820.1"/>
</dbReference>
<accession>A0A1L6JBN5</accession>
<reference evidence="4" key="2">
    <citation type="submission" date="2016-12" db="EMBL/GenBank/DDBJ databases">
        <title>Whole genome sequencing of Sphingomonas sp. ABOJV.</title>
        <authorList>
            <person name="Conlan S."/>
            <person name="Thomas P.J."/>
            <person name="Mullikin J."/>
            <person name="Palmore T.N."/>
            <person name="Frank K.M."/>
            <person name="Segre J.A."/>
        </authorList>
    </citation>
    <scope>NUCLEOTIDE SEQUENCE [LARGE SCALE GENOMIC DNA]</scope>
    <source>
        <strain evidence="4">ABOJV</strain>
    </source>
</reference>
<dbReference type="Proteomes" id="UP000185161">
    <property type="component" value="Chromosome"/>
</dbReference>